<reference evidence="6 7" key="1">
    <citation type="submission" date="2016-05" db="EMBL/GenBank/DDBJ databases">
        <title>Nuclear genome of Blastocystis sp. subtype 1 NandII.</title>
        <authorList>
            <person name="Gentekaki E."/>
            <person name="Curtis B."/>
            <person name="Stairs C."/>
            <person name="Eme L."/>
            <person name="Herman E."/>
            <person name="Klimes V."/>
            <person name="Arias M.C."/>
            <person name="Elias M."/>
            <person name="Hilliou F."/>
            <person name="Klute M."/>
            <person name="Malik S.-B."/>
            <person name="Pightling A."/>
            <person name="Rachubinski R."/>
            <person name="Salas D."/>
            <person name="Schlacht A."/>
            <person name="Suga H."/>
            <person name="Archibald J."/>
            <person name="Ball S.G."/>
            <person name="Clark G."/>
            <person name="Dacks J."/>
            <person name="Van Der Giezen M."/>
            <person name="Tsaousis A."/>
            <person name="Roger A."/>
        </authorList>
    </citation>
    <scope>NUCLEOTIDE SEQUENCE [LARGE SCALE GENOMIC DNA]</scope>
    <source>
        <strain evidence="7">ATCC 50177 / NandII</strain>
    </source>
</reference>
<sequence length="280" mass="31901">MSFNSLSVGKLKFIVANLKGLSSVQLGAELDRLCADQDPISFYNCFFQALDVKRKNILFMGPPGTGVGTCMRLVAPVLLIPTFRSKYVIQKEMQQGTEFGKTAEKYVMRGELIPDEYVIPKIMEVLHQPQYRSGLIMDGFPRTIRQAEAMEEFSPIDIAIAFSLPKSVVVKKLMNRRVCPKCNRSYILHPIHEGSIALPAILPKKENLCDDCNEPLVVRADDNPKIIEARFDVFEERTKPVMEFYREKGILREHPIKHGVQDLPDILRSILIQYLVKYNV</sequence>
<evidence type="ECO:0000259" key="5">
    <source>
        <dbReference type="Pfam" id="PF05191"/>
    </source>
</evidence>
<dbReference type="InterPro" id="IPR007862">
    <property type="entry name" value="Adenylate_kinase_lid-dom"/>
</dbReference>
<dbReference type="GO" id="GO:0004017">
    <property type="term" value="F:AMP kinase activity"/>
    <property type="evidence" value="ECO:0007669"/>
    <property type="project" value="InterPro"/>
</dbReference>
<keyword evidence="2" id="KW-0547">Nucleotide-binding</keyword>
<evidence type="ECO:0000256" key="4">
    <source>
        <dbReference type="RuleBase" id="RU003330"/>
    </source>
</evidence>
<organism evidence="6 7">
    <name type="scientific">Blastocystis sp. subtype 1 (strain ATCC 50177 / NandII)</name>
    <dbReference type="NCBI Taxonomy" id="478820"/>
    <lineage>
        <taxon>Eukaryota</taxon>
        <taxon>Sar</taxon>
        <taxon>Stramenopiles</taxon>
        <taxon>Bigyra</taxon>
        <taxon>Opalozoa</taxon>
        <taxon>Opalinata</taxon>
        <taxon>Blastocystidae</taxon>
        <taxon>Blastocystis</taxon>
    </lineage>
</organism>
<comment type="caution">
    <text evidence="6">The sequence shown here is derived from an EMBL/GenBank/DDBJ whole genome shotgun (WGS) entry which is preliminary data.</text>
</comment>
<dbReference type="GO" id="GO:0005524">
    <property type="term" value="F:ATP binding"/>
    <property type="evidence" value="ECO:0007669"/>
    <property type="project" value="InterPro"/>
</dbReference>
<dbReference type="PRINTS" id="PR00094">
    <property type="entry name" value="ADENYLTKNASE"/>
</dbReference>
<dbReference type="AlphaFoldDB" id="A0A196SCE5"/>
<dbReference type="CDD" id="cd01428">
    <property type="entry name" value="ADK"/>
    <property type="match status" value="1"/>
</dbReference>
<dbReference type="STRING" id="478820.A0A196SCE5"/>
<evidence type="ECO:0000256" key="1">
    <source>
        <dbReference type="ARBA" id="ARBA00022679"/>
    </source>
</evidence>
<comment type="similarity">
    <text evidence="4">Belongs to the adenylate kinase family.</text>
</comment>
<dbReference type="InterPro" id="IPR027417">
    <property type="entry name" value="P-loop_NTPase"/>
</dbReference>
<dbReference type="SUPFAM" id="SSF52540">
    <property type="entry name" value="P-loop containing nucleoside triphosphate hydrolases"/>
    <property type="match status" value="1"/>
</dbReference>
<proteinExistence type="inferred from homology"/>
<evidence type="ECO:0000256" key="3">
    <source>
        <dbReference type="ARBA" id="ARBA00022777"/>
    </source>
</evidence>
<gene>
    <name evidence="6" type="ORF">AV274_3589</name>
</gene>
<protein>
    <submittedName>
        <fullName evidence="6">Adenylate kinase</fullName>
    </submittedName>
</protein>
<dbReference type="InterPro" id="IPR033690">
    <property type="entry name" value="Adenylat_kinase_CS"/>
</dbReference>
<dbReference type="Pfam" id="PF00406">
    <property type="entry name" value="ADK"/>
    <property type="match status" value="1"/>
</dbReference>
<dbReference type="EMBL" id="LXWW01000219">
    <property type="protein sequence ID" value="OAO14678.1"/>
    <property type="molecule type" value="Genomic_DNA"/>
</dbReference>
<dbReference type="Gene3D" id="3.40.50.300">
    <property type="entry name" value="P-loop containing nucleotide triphosphate hydrolases"/>
    <property type="match status" value="1"/>
</dbReference>
<dbReference type="InterPro" id="IPR000850">
    <property type="entry name" value="Adenylat/UMP-CMP_kin"/>
</dbReference>
<dbReference type="Proteomes" id="UP000078348">
    <property type="component" value="Unassembled WGS sequence"/>
</dbReference>
<dbReference type="OrthoDB" id="439792at2759"/>
<dbReference type="PROSITE" id="PS00113">
    <property type="entry name" value="ADENYLATE_KINASE"/>
    <property type="match status" value="1"/>
</dbReference>
<dbReference type="Pfam" id="PF05191">
    <property type="entry name" value="ADK_lid"/>
    <property type="match status" value="1"/>
</dbReference>
<evidence type="ECO:0000313" key="7">
    <source>
        <dbReference type="Proteomes" id="UP000078348"/>
    </source>
</evidence>
<evidence type="ECO:0000313" key="6">
    <source>
        <dbReference type="EMBL" id="OAO14678.1"/>
    </source>
</evidence>
<evidence type="ECO:0000256" key="2">
    <source>
        <dbReference type="ARBA" id="ARBA00022741"/>
    </source>
</evidence>
<name>A0A196SCE5_BLAHN</name>
<dbReference type="PANTHER" id="PTHR23359">
    <property type="entry name" value="NUCLEOTIDE KINASE"/>
    <property type="match status" value="1"/>
</dbReference>
<dbReference type="HAMAP" id="MF_00235">
    <property type="entry name" value="Adenylate_kinase_Adk"/>
    <property type="match status" value="1"/>
</dbReference>
<feature type="domain" description="Adenylate kinase active site lid" evidence="5">
    <location>
        <begin position="176"/>
        <end position="221"/>
    </location>
</feature>
<accession>A0A196SCE5</accession>
<keyword evidence="7" id="KW-1185">Reference proteome</keyword>
<keyword evidence="3 4" id="KW-0418">Kinase</keyword>
<keyword evidence="1 4" id="KW-0808">Transferase</keyword>